<feature type="domain" description="MacB-like periplasmic core" evidence="9">
    <location>
        <begin position="51"/>
        <end position="280"/>
    </location>
</feature>
<evidence type="ECO:0000256" key="6">
    <source>
        <dbReference type="ARBA" id="ARBA00038076"/>
    </source>
</evidence>
<organism evidence="10 11">
    <name type="scientific">Roseomonas fluvialis</name>
    <dbReference type="NCBI Taxonomy" id="1750527"/>
    <lineage>
        <taxon>Bacteria</taxon>
        <taxon>Pseudomonadati</taxon>
        <taxon>Pseudomonadota</taxon>
        <taxon>Alphaproteobacteria</taxon>
        <taxon>Acetobacterales</taxon>
        <taxon>Roseomonadaceae</taxon>
        <taxon>Roseomonas</taxon>
    </lineage>
</organism>
<feature type="transmembrane region" description="Helical" evidence="7">
    <location>
        <begin position="405"/>
        <end position="423"/>
    </location>
</feature>
<evidence type="ECO:0000313" key="10">
    <source>
        <dbReference type="EMBL" id="BDG74519.1"/>
    </source>
</evidence>
<feature type="domain" description="ABC3 transporter permease C-terminal" evidence="8">
    <location>
        <begin position="320"/>
        <end position="433"/>
    </location>
</feature>
<name>A0ABN6P724_9PROT</name>
<accession>A0ABN6P724</accession>
<evidence type="ECO:0000259" key="8">
    <source>
        <dbReference type="Pfam" id="PF02687"/>
    </source>
</evidence>
<feature type="transmembrane region" description="Helical" evidence="7">
    <location>
        <begin position="361"/>
        <end position="385"/>
    </location>
</feature>
<proteinExistence type="inferred from homology"/>
<keyword evidence="11" id="KW-1185">Reference proteome</keyword>
<evidence type="ECO:0000313" key="11">
    <source>
        <dbReference type="Proteomes" id="UP000831327"/>
    </source>
</evidence>
<dbReference type="InterPro" id="IPR025857">
    <property type="entry name" value="MacB_PCD"/>
</dbReference>
<dbReference type="Pfam" id="PF12704">
    <property type="entry name" value="MacB_PCD"/>
    <property type="match status" value="1"/>
</dbReference>
<feature type="transmembrane region" description="Helical" evidence="7">
    <location>
        <begin position="83"/>
        <end position="103"/>
    </location>
</feature>
<feature type="transmembrane region" description="Helical" evidence="7">
    <location>
        <begin position="48"/>
        <end position="71"/>
    </location>
</feature>
<gene>
    <name evidence="10" type="ORF">Rmf_44480</name>
</gene>
<evidence type="ECO:0000256" key="1">
    <source>
        <dbReference type="ARBA" id="ARBA00004651"/>
    </source>
</evidence>
<reference evidence="10 11" key="1">
    <citation type="journal article" date="2016" name="Microbes Environ.">
        <title>Phylogenetically diverse aerobic anoxygenic phototrophic bacteria isolated from epilithic biofilms in Tama river, Japan.</title>
        <authorList>
            <person name="Hirose S."/>
            <person name="Matsuura K."/>
            <person name="Haruta S."/>
        </authorList>
    </citation>
    <scope>NUCLEOTIDE SEQUENCE [LARGE SCALE GENOMIC DNA]</scope>
    <source>
        <strain evidence="10 11">S08</strain>
    </source>
</reference>
<evidence type="ECO:0000256" key="3">
    <source>
        <dbReference type="ARBA" id="ARBA00022692"/>
    </source>
</evidence>
<sequence length="440" mass="46222">MNAPGTITRAAPATSVATPVLPPLPPTRGGMDLAEAFRGALSALAANYLRSILTALGIFIGVAAVIATVAVGEGARRQVTAQIQSLGANLLIIWGGSATMGGVRLGAGGRSNLSYDDAVAIAREVPEVEVAVGSIRQTFQMVAGNQNWSAVVIAADPDFFTAHEWVPDSGRLFGTEEAGAARKVVILGATVAENLFGEEDPVGREIRIRSTPFEVIGVMARKGQNPMGQDQDDAVFIPYWTARRSVMGASRANARQVGTISVKVHEGEDMRDAEENIRALMRQRHRVAANEPDSVSVRNLSDIQATRDAAARTLSLLLASVAAVSLLVGGIGVMNIMLVSVTERTREIGLRLAIGARRRDVLAQFLLEALVLALLGGAVGVAAGITLSHLAADLAGWPVLVTLDSVLLAVGVSALTGLFFGFWPARRAARLDPIAALRHD</sequence>
<dbReference type="Proteomes" id="UP000831327">
    <property type="component" value="Chromosome"/>
</dbReference>
<comment type="similarity">
    <text evidence="6">Belongs to the ABC-4 integral membrane protein family.</text>
</comment>
<evidence type="ECO:0000256" key="5">
    <source>
        <dbReference type="ARBA" id="ARBA00023136"/>
    </source>
</evidence>
<dbReference type="RefSeq" id="WP_244408684.1">
    <property type="nucleotide sequence ID" value="NZ_AP025637.1"/>
</dbReference>
<keyword evidence="5 7" id="KW-0472">Membrane</keyword>
<comment type="subcellular location">
    <subcellularLocation>
        <location evidence="1">Cell membrane</location>
        <topology evidence="1">Multi-pass membrane protein</topology>
    </subcellularLocation>
</comment>
<dbReference type="EMBL" id="AP025637">
    <property type="protein sequence ID" value="BDG74519.1"/>
    <property type="molecule type" value="Genomic_DNA"/>
</dbReference>
<keyword evidence="3 7" id="KW-0812">Transmembrane</keyword>
<feature type="transmembrane region" description="Helical" evidence="7">
    <location>
        <begin position="316"/>
        <end position="341"/>
    </location>
</feature>
<dbReference type="Pfam" id="PF02687">
    <property type="entry name" value="FtsX"/>
    <property type="match status" value="1"/>
</dbReference>
<evidence type="ECO:0000256" key="7">
    <source>
        <dbReference type="SAM" id="Phobius"/>
    </source>
</evidence>
<keyword evidence="2" id="KW-1003">Cell membrane</keyword>
<evidence type="ECO:0000259" key="9">
    <source>
        <dbReference type="Pfam" id="PF12704"/>
    </source>
</evidence>
<dbReference type="PANTHER" id="PTHR30572">
    <property type="entry name" value="MEMBRANE COMPONENT OF TRANSPORTER-RELATED"/>
    <property type="match status" value="1"/>
</dbReference>
<evidence type="ECO:0000256" key="4">
    <source>
        <dbReference type="ARBA" id="ARBA00022989"/>
    </source>
</evidence>
<dbReference type="InterPro" id="IPR050250">
    <property type="entry name" value="Macrolide_Exporter_MacB"/>
</dbReference>
<protein>
    <submittedName>
        <fullName evidence="10">Multidrug ABC transporter substrate-binding protein</fullName>
    </submittedName>
</protein>
<keyword evidence="4 7" id="KW-1133">Transmembrane helix</keyword>
<dbReference type="PANTHER" id="PTHR30572:SF4">
    <property type="entry name" value="ABC TRANSPORTER PERMEASE YTRF"/>
    <property type="match status" value="1"/>
</dbReference>
<dbReference type="InterPro" id="IPR003838">
    <property type="entry name" value="ABC3_permease_C"/>
</dbReference>
<evidence type="ECO:0000256" key="2">
    <source>
        <dbReference type="ARBA" id="ARBA00022475"/>
    </source>
</evidence>